<dbReference type="GO" id="GO:0000407">
    <property type="term" value="C:phagophore assembly site"/>
    <property type="evidence" value="ECO:0007669"/>
    <property type="project" value="TreeGrafter"/>
</dbReference>
<evidence type="ECO:0000256" key="2">
    <source>
        <dbReference type="ARBA" id="ARBA00022771"/>
    </source>
</evidence>
<feature type="domain" description="ZZ-type" evidence="6">
    <location>
        <begin position="353"/>
        <end position="407"/>
    </location>
</feature>
<gene>
    <name evidence="7" type="ORF">BDN70DRAFT_870152</name>
</gene>
<evidence type="ECO:0000313" key="8">
    <source>
        <dbReference type="Proteomes" id="UP000807469"/>
    </source>
</evidence>
<dbReference type="Gene3D" id="3.30.60.90">
    <property type="match status" value="3"/>
</dbReference>
<dbReference type="PANTHER" id="PTHR20930">
    <property type="entry name" value="OVARIAN CARCINOMA ANTIGEN CA125-RELATED"/>
    <property type="match status" value="1"/>
</dbReference>
<keyword evidence="8" id="KW-1185">Reference proteome</keyword>
<dbReference type="CDD" id="cd02340">
    <property type="entry name" value="ZZ_NBR1_like"/>
    <property type="match status" value="2"/>
</dbReference>
<evidence type="ECO:0000313" key="7">
    <source>
        <dbReference type="EMBL" id="KAF9486564.1"/>
    </source>
</evidence>
<feature type="domain" description="ZZ-type" evidence="6">
    <location>
        <begin position="514"/>
        <end position="569"/>
    </location>
</feature>
<dbReference type="Pfam" id="PF00569">
    <property type="entry name" value="ZZ"/>
    <property type="match status" value="3"/>
</dbReference>
<dbReference type="PROSITE" id="PS01357">
    <property type="entry name" value="ZF_ZZ_1"/>
    <property type="match status" value="1"/>
</dbReference>
<dbReference type="InterPro" id="IPR013783">
    <property type="entry name" value="Ig-like_fold"/>
</dbReference>
<dbReference type="Gene3D" id="2.60.40.10">
    <property type="entry name" value="Immunoglobulins"/>
    <property type="match status" value="1"/>
</dbReference>
<feature type="region of interest" description="Disordered" evidence="5">
    <location>
        <begin position="617"/>
        <end position="665"/>
    </location>
</feature>
<name>A0A9P6D7E7_9AGAR</name>
<dbReference type="PANTHER" id="PTHR20930:SF0">
    <property type="entry name" value="PROTEIN ILRUN"/>
    <property type="match status" value="1"/>
</dbReference>
<organism evidence="7 8">
    <name type="scientific">Pholiota conissans</name>
    <dbReference type="NCBI Taxonomy" id="109636"/>
    <lineage>
        <taxon>Eukaryota</taxon>
        <taxon>Fungi</taxon>
        <taxon>Dikarya</taxon>
        <taxon>Basidiomycota</taxon>
        <taxon>Agaricomycotina</taxon>
        <taxon>Agaricomycetes</taxon>
        <taxon>Agaricomycetidae</taxon>
        <taxon>Agaricales</taxon>
        <taxon>Agaricineae</taxon>
        <taxon>Strophariaceae</taxon>
        <taxon>Pholiota</taxon>
    </lineage>
</organism>
<feature type="region of interest" description="Disordered" evidence="5">
    <location>
        <begin position="1142"/>
        <end position="1192"/>
    </location>
</feature>
<reference evidence="7" key="1">
    <citation type="submission" date="2020-11" db="EMBL/GenBank/DDBJ databases">
        <authorList>
            <consortium name="DOE Joint Genome Institute"/>
            <person name="Ahrendt S."/>
            <person name="Riley R."/>
            <person name="Andreopoulos W."/>
            <person name="Labutti K."/>
            <person name="Pangilinan J."/>
            <person name="Ruiz-Duenas F.J."/>
            <person name="Barrasa J.M."/>
            <person name="Sanchez-Garcia M."/>
            <person name="Camarero S."/>
            <person name="Miyauchi S."/>
            <person name="Serrano A."/>
            <person name="Linde D."/>
            <person name="Babiker R."/>
            <person name="Drula E."/>
            <person name="Ayuso-Fernandez I."/>
            <person name="Pacheco R."/>
            <person name="Padilla G."/>
            <person name="Ferreira P."/>
            <person name="Barriuso J."/>
            <person name="Kellner H."/>
            <person name="Castanera R."/>
            <person name="Alfaro M."/>
            <person name="Ramirez L."/>
            <person name="Pisabarro A.G."/>
            <person name="Kuo A."/>
            <person name="Tritt A."/>
            <person name="Lipzen A."/>
            <person name="He G."/>
            <person name="Yan M."/>
            <person name="Ng V."/>
            <person name="Cullen D."/>
            <person name="Martin F."/>
            <person name="Rosso M.-N."/>
            <person name="Henrissat B."/>
            <person name="Hibbett D."/>
            <person name="Martinez A.T."/>
            <person name="Grigoriev I.V."/>
        </authorList>
    </citation>
    <scope>NUCLEOTIDE SEQUENCE</scope>
    <source>
        <strain evidence="7">CIRM-BRFM 674</strain>
    </source>
</reference>
<dbReference type="SMART" id="SM00291">
    <property type="entry name" value="ZnF_ZZ"/>
    <property type="match status" value="3"/>
</dbReference>
<comment type="caution">
    <text evidence="7">The sequence shown here is derived from an EMBL/GenBank/DDBJ whole genome shotgun (WGS) entry which is preliminary data.</text>
</comment>
<feature type="compositionally biased region" description="Low complexity" evidence="5">
    <location>
        <begin position="428"/>
        <end position="444"/>
    </location>
</feature>
<evidence type="ECO:0000256" key="3">
    <source>
        <dbReference type="ARBA" id="ARBA00022833"/>
    </source>
</evidence>
<protein>
    <recommendedName>
        <fullName evidence="6">ZZ-type domain-containing protein</fullName>
    </recommendedName>
</protein>
<evidence type="ECO:0000259" key="6">
    <source>
        <dbReference type="PROSITE" id="PS50135"/>
    </source>
</evidence>
<dbReference type="InterPro" id="IPR032350">
    <property type="entry name" value="Nbr1_FW"/>
</dbReference>
<dbReference type="CDD" id="cd14947">
    <property type="entry name" value="NBR1_like"/>
    <property type="match status" value="1"/>
</dbReference>
<feature type="compositionally biased region" description="Basic and acidic residues" evidence="5">
    <location>
        <begin position="1161"/>
        <end position="1176"/>
    </location>
</feature>
<dbReference type="GO" id="GO:0008270">
    <property type="term" value="F:zinc ion binding"/>
    <property type="evidence" value="ECO:0007669"/>
    <property type="project" value="UniProtKB-KW"/>
</dbReference>
<feature type="region of interest" description="Disordered" evidence="5">
    <location>
        <begin position="414"/>
        <end position="444"/>
    </location>
</feature>
<evidence type="ECO:0000256" key="1">
    <source>
        <dbReference type="ARBA" id="ARBA00022723"/>
    </source>
</evidence>
<dbReference type="Pfam" id="PF16158">
    <property type="entry name" value="N_BRCA1_IG"/>
    <property type="match status" value="1"/>
</dbReference>
<feature type="region of interest" description="Disordered" evidence="5">
    <location>
        <begin position="147"/>
        <end position="181"/>
    </location>
</feature>
<dbReference type="GO" id="GO:0016236">
    <property type="term" value="P:macroautophagy"/>
    <property type="evidence" value="ECO:0007669"/>
    <property type="project" value="TreeGrafter"/>
</dbReference>
<dbReference type="Proteomes" id="UP000807469">
    <property type="component" value="Unassembled WGS sequence"/>
</dbReference>
<feature type="compositionally biased region" description="Low complexity" evidence="5">
    <location>
        <begin position="924"/>
        <end position="936"/>
    </location>
</feature>
<dbReference type="GO" id="GO:0043130">
    <property type="term" value="F:ubiquitin binding"/>
    <property type="evidence" value="ECO:0007669"/>
    <property type="project" value="TreeGrafter"/>
</dbReference>
<feature type="compositionally biased region" description="Low complexity" evidence="5">
    <location>
        <begin position="1177"/>
        <end position="1192"/>
    </location>
</feature>
<dbReference type="AlphaFoldDB" id="A0A9P6D7E7"/>
<dbReference type="PROSITE" id="PS50135">
    <property type="entry name" value="ZF_ZZ_2"/>
    <property type="match status" value="3"/>
</dbReference>
<dbReference type="InterPro" id="IPR043145">
    <property type="entry name" value="Znf_ZZ_sf"/>
</dbReference>
<proteinExistence type="predicted"/>
<dbReference type="SUPFAM" id="SSF57850">
    <property type="entry name" value="RING/U-box"/>
    <property type="match status" value="3"/>
</dbReference>
<accession>A0A9P6D7E7</accession>
<dbReference type="CDD" id="cd02249">
    <property type="entry name" value="ZZ"/>
    <property type="match status" value="1"/>
</dbReference>
<keyword evidence="2 4" id="KW-0863">Zinc-finger</keyword>
<dbReference type="InterPro" id="IPR000433">
    <property type="entry name" value="Znf_ZZ"/>
</dbReference>
<dbReference type="OrthoDB" id="661148at2759"/>
<keyword evidence="1" id="KW-0479">Metal-binding</keyword>
<feature type="domain" description="ZZ-type" evidence="6">
    <location>
        <begin position="451"/>
        <end position="503"/>
    </location>
</feature>
<sequence length="1212" mass="131486">MFTIKATYRSQIRKYTFEINTFPSYDDLCNQLRRLFNISHSFYLSKLLFAPNASYGSNILIGKEVHNSSDYDKYISQYKGLRIWSNGMLRFTVCDERASSMDVSPTQSSVISIEPLPTHPAFSRENLYGSSDPMGLSAFPPVRKSTLPDAMDVDRSSARPPIHWIGGTRAQSRPLPTPQHRASAPNLGACCSAASEIRTLLNNFEENLNRTLAENLGASMPSRRAIDPRPNTSNKSFTSAPPASLCSVCTKNVSDSERGPDSWYSCSNCHVVVCASCHDPARPAFCLSTMGLHDMQQGAASAVGVSFAPIPHLPDPWTARGSPANSAFIPTATPARTPAPRPSTSGDGAVVIHTGVVCDMCHSTIEGVRHKCLDCPDYDLCTPCMSAGAAEAHNPFHEFFDITEPGRVIVHTVLSGDGERDSRRRPARNQAPRSPAAAAAAAAPVPQGPVAHAASCDLCESRIVGDRYKCLTCPDFDTCSSCFSITNEQHPEHPFVRIQKTEDYIRRRRVPQQTHYASCDGCLKKIVGIRYKCMHPECPDYDLCDKCEALPIPMHPSLHPMLKMKTPDTVVPTVYRVGQTNLINTSPLTAHARSYVEKAAPYTVRSPVHSPVIATPVEEERARTPKPVTLAPPRMVRSPSDENQDPVREVSSEKPPVPPKPEMMSNPSWASIPSFFGAGHFDSYNGNLANPFADIPAPPSNITPGVPFFARPASQGTWKSTVDVQTEERNINLPSVPNHIPNPWPTTNPAERQELYQLIADFAGPATNADIISSLSNAPRRVPREEVEVPAPKLGSPLVDISSVESSIYVQTPKEEEAPAPAAESPRVRAEFSQQSLFQTLEQAAVQRAMEELSEIREPAPAVAPPQEAAAKENKLENPFGDFSASMSHLMRELEKFSPFPADRPEPTNLLAPTSALVAEKAPSLTESTLSSEALLKTPEDKPTTSGRRAPLSLLDLMVPQMAPEGVAEPTRVPLSAAFIEDVTVPDGQVFPPGAEFVKCWRLLNDSGRDWPESTELVFVAGESLSAQTSTAMTVELGRVAAGKEIDVWTGELKAPDAPGRYVGYWRLRADGELFGNSLWIEINVMEADIHHSSDESLAASSIIMPGVSSTQPSERLTSVTAHTASVTASAISTEDNISDAGSDISLVSMPSSPSDDEDVEMWHDSRSQATAEREAQAAAAAAATMSPSASASAAMDYVLLYDDNESSEEEK</sequence>
<feature type="region of interest" description="Disordered" evidence="5">
    <location>
        <begin position="922"/>
        <end position="949"/>
    </location>
</feature>
<dbReference type="EMBL" id="MU155130">
    <property type="protein sequence ID" value="KAF9486564.1"/>
    <property type="molecule type" value="Genomic_DNA"/>
</dbReference>
<evidence type="ECO:0000256" key="5">
    <source>
        <dbReference type="SAM" id="MobiDB-lite"/>
    </source>
</evidence>
<keyword evidence="3" id="KW-0862">Zinc</keyword>
<evidence type="ECO:0000256" key="4">
    <source>
        <dbReference type="PROSITE-ProRule" id="PRU00228"/>
    </source>
</evidence>